<proteinExistence type="predicted"/>
<sequence length="167" mass="19196">MLYGLEISPLHRDYFSSWLDLIMSTWPAWKELRSKEFIPDLDSTDPGSYLAPAKAREEDPELRKKFFDNEALKDVTKNEQWKILALAKTIPGIKDVHHHVWMMSRDCAFFVTDQGYMGPHSIQACDVVALIPGLRMPIILRPSVGKNYYSVIALAYVHGMVQGEIWE</sequence>
<comment type="caution">
    <text evidence="1">The sequence shown here is derived from an EMBL/GenBank/DDBJ whole genome shotgun (WGS) entry which is preliminary data.</text>
</comment>
<dbReference type="AlphaFoldDB" id="A0A8H4RH33"/>
<gene>
    <name evidence="1" type="ORF">G7Y89_g9627</name>
</gene>
<protein>
    <submittedName>
        <fullName evidence="1">Uncharacterized protein</fullName>
    </submittedName>
</protein>
<name>A0A8H4RH33_9HELO</name>
<organism evidence="1 2">
    <name type="scientific">Cudoniella acicularis</name>
    <dbReference type="NCBI Taxonomy" id="354080"/>
    <lineage>
        <taxon>Eukaryota</taxon>
        <taxon>Fungi</taxon>
        <taxon>Dikarya</taxon>
        <taxon>Ascomycota</taxon>
        <taxon>Pezizomycotina</taxon>
        <taxon>Leotiomycetes</taxon>
        <taxon>Helotiales</taxon>
        <taxon>Tricladiaceae</taxon>
        <taxon>Cudoniella</taxon>
    </lineage>
</organism>
<evidence type="ECO:0000313" key="2">
    <source>
        <dbReference type="Proteomes" id="UP000566819"/>
    </source>
</evidence>
<reference evidence="1 2" key="1">
    <citation type="submission" date="2020-03" db="EMBL/GenBank/DDBJ databases">
        <title>Draft Genome Sequence of Cudoniella acicularis.</title>
        <authorList>
            <person name="Buettner E."/>
            <person name="Kellner H."/>
        </authorList>
    </citation>
    <scope>NUCLEOTIDE SEQUENCE [LARGE SCALE GENOMIC DNA]</scope>
    <source>
        <strain evidence="1 2">DSM 108380</strain>
    </source>
</reference>
<accession>A0A8H4RH33</accession>
<dbReference type="Pfam" id="PF26639">
    <property type="entry name" value="Het-6_barrel"/>
    <property type="match status" value="1"/>
</dbReference>
<dbReference type="EMBL" id="JAAMPI010000801">
    <property type="protein sequence ID" value="KAF4628524.1"/>
    <property type="molecule type" value="Genomic_DNA"/>
</dbReference>
<evidence type="ECO:0000313" key="1">
    <source>
        <dbReference type="EMBL" id="KAF4628524.1"/>
    </source>
</evidence>
<dbReference type="Proteomes" id="UP000566819">
    <property type="component" value="Unassembled WGS sequence"/>
</dbReference>
<dbReference type="OrthoDB" id="2157530at2759"/>
<keyword evidence="2" id="KW-1185">Reference proteome</keyword>